<dbReference type="PROSITE" id="PS51470">
    <property type="entry name" value="FG_GAP"/>
    <property type="match status" value="1"/>
</dbReference>
<keyword evidence="2" id="KW-0677">Repeat</keyword>
<dbReference type="SMART" id="SM00191">
    <property type="entry name" value="Int_alpha"/>
    <property type="match status" value="7"/>
</dbReference>
<organism evidence="4 5">
    <name type="scientific">Streptomyces coelicoflavus</name>
    <dbReference type="NCBI Taxonomy" id="285562"/>
    <lineage>
        <taxon>Bacteria</taxon>
        <taxon>Bacillati</taxon>
        <taxon>Actinomycetota</taxon>
        <taxon>Actinomycetes</taxon>
        <taxon>Kitasatosporales</taxon>
        <taxon>Streptomycetaceae</taxon>
        <taxon>Streptomyces</taxon>
    </lineage>
</organism>
<dbReference type="SUPFAM" id="SSF69318">
    <property type="entry name" value="Integrin alpha N-terminal domain"/>
    <property type="match status" value="1"/>
</dbReference>
<comment type="caution">
    <text evidence="4">The sequence shown here is derived from an EMBL/GenBank/DDBJ whole genome shotgun (WGS) entry which is preliminary data.</text>
</comment>
<dbReference type="InterPro" id="IPR000413">
    <property type="entry name" value="Integrin_alpha"/>
</dbReference>
<dbReference type="Pfam" id="PF01839">
    <property type="entry name" value="FG-GAP"/>
    <property type="match status" value="1"/>
</dbReference>
<evidence type="ECO:0000256" key="1">
    <source>
        <dbReference type="ARBA" id="ARBA00022729"/>
    </source>
</evidence>
<dbReference type="InterPro" id="IPR013519">
    <property type="entry name" value="Int_alpha_beta-p"/>
</dbReference>
<sequence>MSDTPLRGNVWCAVVTVFTLVGLMTVAAQGSPASAVAACEAGSPVSDFNGDGARDMVIADPEATVGGKPRAGAVTIVYGGAGPGPERLDQDSDVVRGSAQAGAEFGFSLAQADMNGDGCSDLVVGAPYTDVAGVQDAGAVHVLYGDRLGLAANESTSYDQGQDSVEGGAEPSDLFGYAVAAQRPASGVPYLAVGIPGEDLGSVPDAGAVDYLSGGTWGWMVQDAPGVAGTDEVNDRFGSSLASTPSHLVVGAPGEAIGAETFAGAFWIFGDSLDSGGRPEPLAAPNQESPVVGVAESGDRYGTSIAAVPMPDTSGTYKGGSYVVVGSPGEAVGDAAQAGSVSVYKVTATGTVTTVVLGLHQNVTGAAETAERADHFGQQVAAVAQGTTLRVAAGVPGEESGPEHTDKGGVQIFTLPVGGGMSDAWIDPGYGIPGEPAPRMYVGASLGATPDALLVGAPYGRPGTPGAVYAFDWTVASGGAATQTYEPGAAGIPAGGTAFGAAVR</sequence>
<reference evidence="4 5" key="1">
    <citation type="submission" date="2020-01" db="EMBL/GenBank/DDBJ databases">
        <title>Insect and environment-associated Actinomycetes.</title>
        <authorList>
            <person name="Currrie C."/>
            <person name="Chevrette M."/>
            <person name="Carlson C."/>
            <person name="Stubbendieck R."/>
            <person name="Wendt-Pienkowski E."/>
        </authorList>
    </citation>
    <scope>NUCLEOTIDE SEQUENCE [LARGE SCALE GENOMIC DNA]</scope>
    <source>
        <strain evidence="4 5">SID14163</strain>
    </source>
</reference>
<dbReference type="PRINTS" id="PR01185">
    <property type="entry name" value="INTEGRINA"/>
</dbReference>
<gene>
    <name evidence="4" type="ORF">G3I32_04905</name>
</gene>
<dbReference type="GO" id="GO:0007155">
    <property type="term" value="P:cell adhesion"/>
    <property type="evidence" value="ECO:0007669"/>
    <property type="project" value="InterPro"/>
</dbReference>
<dbReference type="InterPro" id="IPR028994">
    <property type="entry name" value="Integrin_alpha_N"/>
</dbReference>
<protein>
    <submittedName>
        <fullName evidence="4">VCBS repeat-containing protein</fullName>
    </submittedName>
</protein>
<accession>A0A7K3PDY5</accession>
<dbReference type="InterPro" id="IPR013517">
    <property type="entry name" value="FG-GAP"/>
</dbReference>
<evidence type="ECO:0000256" key="2">
    <source>
        <dbReference type="ARBA" id="ARBA00022737"/>
    </source>
</evidence>
<proteinExistence type="predicted"/>
<dbReference type="RefSeq" id="WP_164244113.1">
    <property type="nucleotide sequence ID" value="NZ_JAAGMA010000137.1"/>
</dbReference>
<dbReference type="Gene3D" id="2.130.10.130">
    <property type="entry name" value="Integrin alpha, N-terminal"/>
    <property type="match status" value="2"/>
</dbReference>
<evidence type="ECO:0000256" key="3">
    <source>
        <dbReference type="ARBA" id="ARBA00023180"/>
    </source>
</evidence>
<keyword evidence="3" id="KW-0325">Glycoprotein</keyword>
<dbReference type="PANTHER" id="PTHR36220">
    <property type="entry name" value="UNNAMED PRODUCT"/>
    <property type="match status" value="1"/>
</dbReference>
<name>A0A7K3PDY5_9ACTN</name>
<dbReference type="AlphaFoldDB" id="A0A7K3PDY5"/>
<evidence type="ECO:0000313" key="4">
    <source>
        <dbReference type="EMBL" id="NEB08216.1"/>
    </source>
</evidence>
<dbReference type="EMBL" id="JAAGMA010000137">
    <property type="protein sequence ID" value="NEB08216.1"/>
    <property type="molecule type" value="Genomic_DNA"/>
</dbReference>
<dbReference type="GO" id="GO:0008305">
    <property type="term" value="C:integrin complex"/>
    <property type="evidence" value="ECO:0007669"/>
    <property type="project" value="InterPro"/>
</dbReference>
<dbReference type="Proteomes" id="UP000470446">
    <property type="component" value="Unassembled WGS sequence"/>
</dbReference>
<dbReference type="PANTHER" id="PTHR36220:SF1">
    <property type="entry name" value="GAMMA TUBULIN COMPLEX COMPONENT C-TERMINAL DOMAIN-CONTAINING PROTEIN"/>
    <property type="match status" value="1"/>
</dbReference>
<keyword evidence="1" id="KW-0732">Signal</keyword>
<evidence type="ECO:0000313" key="5">
    <source>
        <dbReference type="Proteomes" id="UP000470446"/>
    </source>
</evidence>